<sequence>MIQVLRAIYFRLKCRDANDLVTSTPQKRTLFSSAEDVVPFSPISVQQNDSVVDVTGSSTNQQECTAVMVDTESVVDVTGTSSVGRNDCTIVNGSVVIPPDTTFQSDDSDSEDIPLHEDTHSIGDYLSLLGNESDSEGSTSSDSSDSEEDENEDETDNSSVASDDDISR</sequence>
<dbReference type="RefSeq" id="XP_020906395.1">
    <property type="nucleotide sequence ID" value="XM_021050736.2"/>
</dbReference>
<reference evidence="2" key="1">
    <citation type="submission" date="2022-11" db="UniProtKB">
        <authorList>
            <consortium name="EnsemblMetazoa"/>
        </authorList>
    </citation>
    <scope>IDENTIFICATION</scope>
</reference>
<dbReference type="EnsemblMetazoa" id="XM_021050736.2">
    <property type="protein sequence ID" value="XP_020906395.1"/>
    <property type="gene ID" value="LOC110244529"/>
</dbReference>
<dbReference type="AlphaFoldDB" id="A0A913XKS6"/>
<feature type="compositionally biased region" description="Acidic residues" evidence="1">
    <location>
        <begin position="144"/>
        <end position="156"/>
    </location>
</feature>
<evidence type="ECO:0000256" key="1">
    <source>
        <dbReference type="SAM" id="MobiDB-lite"/>
    </source>
</evidence>
<organism evidence="2 3">
    <name type="scientific">Exaiptasia diaphana</name>
    <name type="common">Tropical sea anemone</name>
    <name type="synonym">Aiptasia pulchella</name>
    <dbReference type="NCBI Taxonomy" id="2652724"/>
    <lineage>
        <taxon>Eukaryota</taxon>
        <taxon>Metazoa</taxon>
        <taxon>Cnidaria</taxon>
        <taxon>Anthozoa</taxon>
        <taxon>Hexacorallia</taxon>
        <taxon>Actiniaria</taxon>
        <taxon>Aiptasiidae</taxon>
        <taxon>Exaiptasia</taxon>
    </lineage>
</organism>
<evidence type="ECO:0000313" key="3">
    <source>
        <dbReference type="Proteomes" id="UP000887567"/>
    </source>
</evidence>
<proteinExistence type="predicted"/>
<dbReference type="GeneID" id="110244529"/>
<name>A0A913XKS6_EXADI</name>
<evidence type="ECO:0000313" key="2">
    <source>
        <dbReference type="EnsemblMetazoa" id="XP_020906395.1"/>
    </source>
</evidence>
<dbReference type="KEGG" id="epa:110244529"/>
<dbReference type="Proteomes" id="UP000887567">
    <property type="component" value="Unplaced"/>
</dbReference>
<protein>
    <submittedName>
        <fullName evidence="2">Uncharacterized protein</fullName>
    </submittedName>
</protein>
<feature type="compositionally biased region" description="Low complexity" evidence="1">
    <location>
        <begin position="130"/>
        <end position="143"/>
    </location>
</feature>
<keyword evidence="3" id="KW-1185">Reference proteome</keyword>
<accession>A0A913XKS6</accession>
<feature type="region of interest" description="Disordered" evidence="1">
    <location>
        <begin position="96"/>
        <end position="168"/>
    </location>
</feature>